<dbReference type="EMBL" id="CAUWAG010000008">
    <property type="protein sequence ID" value="CAJ2506048.1"/>
    <property type="molecule type" value="Genomic_DNA"/>
</dbReference>
<evidence type="ECO:0000256" key="1">
    <source>
        <dbReference type="SAM" id="MobiDB-lite"/>
    </source>
</evidence>
<organism evidence="3 4">
    <name type="scientific">Anthostomella pinea</name>
    <dbReference type="NCBI Taxonomy" id="933095"/>
    <lineage>
        <taxon>Eukaryota</taxon>
        <taxon>Fungi</taxon>
        <taxon>Dikarya</taxon>
        <taxon>Ascomycota</taxon>
        <taxon>Pezizomycotina</taxon>
        <taxon>Sordariomycetes</taxon>
        <taxon>Xylariomycetidae</taxon>
        <taxon>Xylariales</taxon>
        <taxon>Xylariaceae</taxon>
        <taxon>Anthostomella</taxon>
    </lineage>
</organism>
<name>A0AAI8VJH8_9PEZI</name>
<feature type="region of interest" description="Disordered" evidence="1">
    <location>
        <begin position="136"/>
        <end position="159"/>
    </location>
</feature>
<evidence type="ECO:0000256" key="2">
    <source>
        <dbReference type="SAM" id="SignalP"/>
    </source>
</evidence>
<keyword evidence="2" id="KW-0732">Signal</keyword>
<proteinExistence type="predicted"/>
<accession>A0AAI8VJH8</accession>
<dbReference type="Proteomes" id="UP001295740">
    <property type="component" value="Unassembled WGS sequence"/>
</dbReference>
<evidence type="ECO:0000313" key="3">
    <source>
        <dbReference type="EMBL" id="CAJ2506048.1"/>
    </source>
</evidence>
<feature type="chain" id="PRO_5042486751" evidence="2">
    <location>
        <begin position="20"/>
        <end position="191"/>
    </location>
</feature>
<protein>
    <submittedName>
        <fullName evidence="3">Uu.00g001780.m01.CDS01</fullName>
    </submittedName>
</protein>
<dbReference type="AlphaFoldDB" id="A0AAI8VJH8"/>
<evidence type="ECO:0000313" key="4">
    <source>
        <dbReference type="Proteomes" id="UP001295740"/>
    </source>
</evidence>
<comment type="caution">
    <text evidence="3">The sequence shown here is derived from an EMBL/GenBank/DDBJ whole genome shotgun (WGS) entry which is preliminary data.</text>
</comment>
<keyword evidence="4" id="KW-1185">Reference proteome</keyword>
<feature type="signal peptide" evidence="2">
    <location>
        <begin position="1"/>
        <end position="19"/>
    </location>
</feature>
<reference evidence="3" key="1">
    <citation type="submission" date="2023-10" db="EMBL/GenBank/DDBJ databases">
        <authorList>
            <person name="Hackl T."/>
        </authorList>
    </citation>
    <scope>NUCLEOTIDE SEQUENCE</scope>
</reference>
<sequence>MLLSAIFTLPITLWKEGIAEKESAISRQSGMFGLVLMRCEGATGQYVRIGRFSCPNDARRQLLATVYDPLPASRKQRIKTASPKSLGLPLGSESSAERINSVHDVSPILEESSKKVAPERAATPVRALEGNEKVECPREFEVSDEEEEPERDAAGAAEEEWRVHQLFPQWCLGRAYAPGDEAIPSRVITIV</sequence>
<gene>
    <name evidence="3" type="ORF">KHLLAP_LOCUS6516</name>
</gene>